<keyword evidence="2" id="KW-1185">Reference proteome</keyword>
<dbReference type="EMBL" id="VIEB01000184">
    <property type="protein sequence ID" value="TQE02029.1"/>
    <property type="molecule type" value="Genomic_DNA"/>
</dbReference>
<accession>A0A540MTB7</accession>
<proteinExistence type="predicted"/>
<evidence type="ECO:0000313" key="1">
    <source>
        <dbReference type="EMBL" id="TQE02029.1"/>
    </source>
</evidence>
<name>A0A540MTB7_MALBA</name>
<reference evidence="1 2" key="1">
    <citation type="journal article" date="2019" name="G3 (Bethesda)">
        <title>Sequencing of a Wild Apple (Malus baccata) Genome Unravels the Differences Between Cultivated and Wild Apple Species Regarding Disease Resistance and Cold Tolerance.</title>
        <authorList>
            <person name="Chen X."/>
        </authorList>
    </citation>
    <scope>NUCLEOTIDE SEQUENCE [LARGE SCALE GENOMIC DNA]</scope>
    <source>
        <strain evidence="2">cv. Shandingzi</strain>
        <tissue evidence="1">Leaves</tissue>
    </source>
</reference>
<gene>
    <name evidence="1" type="ORF">C1H46_012348</name>
</gene>
<organism evidence="1 2">
    <name type="scientific">Malus baccata</name>
    <name type="common">Siberian crab apple</name>
    <name type="synonym">Pyrus baccata</name>
    <dbReference type="NCBI Taxonomy" id="106549"/>
    <lineage>
        <taxon>Eukaryota</taxon>
        <taxon>Viridiplantae</taxon>
        <taxon>Streptophyta</taxon>
        <taxon>Embryophyta</taxon>
        <taxon>Tracheophyta</taxon>
        <taxon>Spermatophyta</taxon>
        <taxon>Magnoliopsida</taxon>
        <taxon>eudicotyledons</taxon>
        <taxon>Gunneridae</taxon>
        <taxon>Pentapetalae</taxon>
        <taxon>rosids</taxon>
        <taxon>fabids</taxon>
        <taxon>Rosales</taxon>
        <taxon>Rosaceae</taxon>
        <taxon>Amygdaloideae</taxon>
        <taxon>Maleae</taxon>
        <taxon>Malus</taxon>
    </lineage>
</organism>
<dbReference type="Proteomes" id="UP000315295">
    <property type="component" value="Unassembled WGS sequence"/>
</dbReference>
<comment type="caution">
    <text evidence="1">The sequence shown here is derived from an EMBL/GenBank/DDBJ whole genome shotgun (WGS) entry which is preliminary data.</text>
</comment>
<dbReference type="AlphaFoldDB" id="A0A540MTB7"/>
<sequence length="66" mass="7304">MGRVRVELEAIGGEMGQAGVRLEDLGLIEWRGGGNGIWGLGFGREDEEGRERRRVKEFDDAGKQTT</sequence>
<evidence type="ECO:0000313" key="2">
    <source>
        <dbReference type="Proteomes" id="UP000315295"/>
    </source>
</evidence>
<protein>
    <submittedName>
        <fullName evidence="1">Uncharacterized protein</fullName>
    </submittedName>
</protein>